<gene>
    <name evidence="1" type="ORF">O1G21_36610</name>
</gene>
<evidence type="ECO:0000313" key="2">
    <source>
        <dbReference type="Proteomes" id="UP001212821"/>
    </source>
</evidence>
<proteinExistence type="predicted"/>
<organism evidence="1 2">
    <name type="scientific">Kitasatospora cathayae</name>
    <dbReference type="NCBI Taxonomy" id="3004092"/>
    <lineage>
        <taxon>Bacteria</taxon>
        <taxon>Bacillati</taxon>
        <taxon>Actinomycetota</taxon>
        <taxon>Actinomycetes</taxon>
        <taxon>Kitasatosporales</taxon>
        <taxon>Streptomycetaceae</taxon>
        <taxon>Kitasatospora</taxon>
    </lineage>
</organism>
<dbReference type="Pfam" id="PF14025">
    <property type="entry name" value="DUF4241"/>
    <property type="match status" value="1"/>
</dbReference>
<protein>
    <submittedName>
        <fullName evidence="1">DUF4241 domain-containing protein</fullName>
    </submittedName>
</protein>
<dbReference type="InterPro" id="IPR025335">
    <property type="entry name" value="DUF4241"/>
</dbReference>
<dbReference type="EMBL" id="CP115450">
    <property type="protein sequence ID" value="WBP90847.1"/>
    <property type="molecule type" value="Genomic_DNA"/>
</dbReference>
<evidence type="ECO:0000313" key="1">
    <source>
        <dbReference type="EMBL" id="WBP90847.1"/>
    </source>
</evidence>
<reference evidence="2" key="1">
    <citation type="submission" date="2022-12" db="EMBL/GenBank/DDBJ databases">
        <authorList>
            <person name="Mo P."/>
        </authorList>
    </citation>
    <scope>NUCLEOTIDE SEQUENCE [LARGE SCALE GENOMIC DNA]</scope>
    <source>
        <strain evidence="2">HUAS 3-15</strain>
    </source>
</reference>
<dbReference type="Proteomes" id="UP001212821">
    <property type="component" value="Chromosome"/>
</dbReference>
<keyword evidence="2" id="KW-1185">Reference proteome</keyword>
<sequence length="114" mass="11388">MTAPCAPRLGGCSNEEAVNALGPSGFRGRAVDSGFGCLFDSTATASPGALLGEDGEVLRRAFARDRSGPGPVDLTEPGSGAGLVAFRTGFGEGLYPTWVATAPAAGRSAWAPSS</sequence>
<name>A0ABY7QE05_9ACTN</name>
<accession>A0ABY7QE05</accession>